<reference evidence="7" key="1">
    <citation type="submission" date="2019-03" db="EMBL/GenBank/DDBJ databases">
        <title>Long read genome sequence of the mycoparasitic Pythium oligandrum ATCC 38472 isolated from sugarbeet rhizosphere.</title>
        <authorList>
            <person name="Gaulin E."/>
        </authorList>
    </citation>
    <scope>NUCLEOTIDE SEQUENCE</scope>
    <source>
        <strain evidence="7">ATCC 38472_TT</strain>
    </source>
</reference>
<accession>A0A8K1CQD5</accession>
<evidence type="ECO:0000256" key="3">
    <source>
        <dbReference type="ARBA" id="ARBA00022723"/>
    </source>
</evidence>
<dbReference type="Proteomes" id="UP000794436">
    <property type="component" value="Unassembled WGS sequence"/>
</dbReference>
<dbReference type="GO" id="GO:0008198">
    <property type="term" value="F:ferrous iron binding"/>
    <property type="evidence" value="ECO:0007669"/>
    <property type="project" value="InterPro"/>
</dbReference>
<dbReference type="OrthoDB" id="7396853at2759"/>
<evidence type="ECO:0000313" key="7">
    <source>
        <dbReference type="EMBL" id="TMW67324.1"/>
    </source>
</evidence>
<keyword evidence="8" id="KW-1185">Reference proteome</keyword>
<proteinExistence type="inferred from homology"/>
<dbReference type="GO" id="GO:0016702">
    <property type="term" value="F:oxidoreductase activity, acting on single donors with incorporation of molecular oxygen, incorporation of two atoms of oxygen"/>
    <property type="evidence" value="ECO:0007669"/>
    <property type="project" value="UniProtKB-ARBA"/>
</dbReference>
<dbReference type="SUPFAM" id="SSF53213">
    <property type="entry name" value="LigB-like"/>
    <property type="match status" value="1"/>
</dbReference>
<evidence type="ECO:0000256" key="2">
    <source>
        <dbReference type="ARBA" id="ARBA00007581"/>
    </source>
</evidence>
<name>A0A8K1CQD5_PYTOL</name>
<dbReference type="GO" id="GO:0008270">
    <property type="term" value="F:zinc ion binding"/>
    <property type="evidence" value="ECO:0007669"/>
    <property type="project" value="InterPro"/>
</dbReference>
<evidence type="ECO:0000256" key="4">
    <source>
        <dbReference type="ARBA" id="ARBA00022833"/>
    </source>
</evidence>
<dbReference type="PANTHER" id="PTHR30096">
    <property type="entry name" value="4,5-DOPA DIOXYGENASE EXTRADIOL-LIKE PROTEIN"/>
    <property type="match status" value="1"/>
</dbReference>
<dbReference type="AlphaFoldDB" id="A0A8K1CQD5"/>
<dbReference type="PIRSF" id="PIRSF006157">
    <property type="entry name" value="Doxgns_DODA"/>
    <property type="match status" value="1"/>
</dbReference>
<sequence length="289" mass="32146">MASSSPVCARTRQPAVFIPHGGGPRVILGHPGYAELVTWLKAFRKTYLKTTPDAIVIITAHWEENVPTITSAAHPTMLYDYSGFAPEAYQIQYPAPGHPQLAHRIKSLLAEYGLPAKLDSTRGNDHGTFIPMKLMFPEAEVPTVQMSLYDTLDPEQHIKMGEALSSLRDDNILIIGSGLSFHSFKHFFGNKVKANRVSEPFHEFLVDALVHTTDPSERRKKMNQWLQAPYAREVHPREEHLMPLFVATGAGLHEPCQEIYSGLVMDIRTSGFLFGGESTSVPTTVDPQT</sequence>
<gene>
    <name evidence="7" type="ORF">Poli38472_012440</name>
</gene>
<feature type="domain" description="Extradiol ring-cleavage dioxygenase class III enzyme subunit B" evidence="6">
    <location>
        <begin position="37"/>
        <end position="252"/>
    </location>
</feature>
<evidence type="ECO:0000259" key="6">
    <source>
        <dbReference type="Pfam" id="PF02900"/>
    </source>
</evidence>
<dbReference type="EMBL" id="SPLM01000005">
    <property type="protein sequence ID" value="TMW67324.1"/>
    <property type="molecule type" value="Genomic_DNA"/>
</dbReference>
<organism evidence="7 8">
    <name type="scientific">Pythium oligandrum</name>
    <name type="common">Mycoparasitic fungus</name>
    <dbReference type="NCBI Taxonomy" id="41045"/>
    <lineage>
        <taxon>Eukaryota</taxon>
        <taxon>Sar</taxon>
        <taxon>Stramenopiles</taxon>
        <taxon>Oomycota</taxon>
        <taxon>Peronosporomycetes</taxon>
        <taxon>Pythiales</taxon>
        <taxon>Pythiaceae</taxon>
        <taxon>Pythium</taxon>
    </lineage>
</organism>
<protein>
    <recommendedName>
        <fullName evidence="6">Extradiol ring-cleavage dioxygenase class III enzyme subunit B domain-containing protein</fullName>
    </recommendedName>
</protein>
<dbReference type="PANTHER" id="PTHR30096:SF0">
    <property type="entry name" value="4,5-DOPA DIOXYGENASE EXTRADIOL-LIKE PROTEIN"/>
    <property type="match status" value="1"/>
</dbReference>
<evidence type="ECO:0000256" key="5">
    <source>
        <dbReference type="ARBA" id="ARBA00023002"/>
    </source>
</evidence>
<comment type="similarity">
    <text evidence="2">Belongs to the DODA-type extradiol aromatic ring-opening dioxygenase family.</text>
</comment>
<comment type="caution">
    <text evidence="7">The sequence shown here is derived from an EMBL/GenBank/DDBJ whole genome shotgun (WGS) entry which is preliminary data.</text>
</comment>
<evidence type="ECO:0000256" key="1">
    <source>
        <dbReference type="ARBA" id="ARBA00001947"/>
    </source>
</evidence>
<dbReference type="InterPro" id="IPR004183">
    <property type="entry name" value="Xdiol_dOase_suB"/>
</dbReference>
<comment type="cofactor">
    <cofactor evidence="1">
        <name>Zn(2+)</name>
        <dbReference type="ChEBI" id="CHEBI:29105"/>
    </cofactor>
</comment>
<dbReference type="CDD" id="cd07363">
    <property type="entry name" value="45_DOPA_Dioxygenase"/>
    <property type="match status" value="1"/>
</dbReference>
<dbReference type="Gene3D" id="3.40.830.10">
    <property type="entry name" value="LigB-like"/>
    <property type="match status" value="1"/>
</dbReference>
<dbReference type="InterPro" id="IPR014436">
    <property type="entry name" value="Extradiol_dOase_DODA"/>
</dbReference>
<evidence type="ECO:0000313" key="8">
    <source>
        <dbReference type="Proteomes" id="UP000794436"/>
    </source>
</evidence>
<keyword evidence="5" id="KW-0560">Oxidoreductase</keyword>
<keyword evidence="3" id="KW-0479">Metal-binding</keyword>
<dbReference type="Pfam" id="PF02900">
    <property type="entry name" value="LigB"/>
    <property type="match status" value="1"/>
</dbReference>
<keyword evidence="4" id="KW-0862">Zinc</keyword>